<accession>A0A3M7SRL9</accession>
<evidence type="ECO:0000313" key="1">
    <source>
        <dbReference type="EMBL" id="RNA38359.1"/>
    </source>
</evidence>
<evidence type="ECO:0000313" key="2">
    <source>
        <dbReference type="Proteomes" id="UP000276133"/>
    </source>
</evidence>
<proteinExistence type="predicted"/>
<keyword evidence="2" id="KW-1185">Reference proteome</keyword>
<dbReference type="AlphaFoldDB" id="A0A3M7SRL9"/>
<name>A0A3M7SRL9_BRAPC</name>
<protein>
    <submittedName>
        <fullName evidence="1">Uncharacterized protein</fullName>
    </submittedName>
</protein>
<dbReference type="EMBL" id="REGN01000886">
    <property type="protein sequence ID" value="RNA38359.1"/>
    <property type="molecule type" value="Genomic_DNA"/>
</dbReference>
<gene>
    <name evidence="1" type="ORF">BpHYR1_035449</name>
</gene>
<organism evidence="1 2">
    <name type="scientific">Brachionus plicatilis</name>
    <name type="common">Marine rotifer</name>
    <name type="synonym">Brachionus muelleri</name>
    <dbReference type="NCBI Taxonomy" id="10195"/>
    <lineage>
        <taxon>Eukaryota</taxon>
        <taxon>Metazoa</taxon>
        <taxon>Spiralia</taxon>
        <taxon>Gnathifera</taxon>
        <taxon>Rotifera</taxon>
        <taxon>Eurotatoria</taxon>
        <taxon>Monogononta</taxon>
        <taxon>Pseudotrocha</taxon>
        <taxon>Ploima</taxon>
        <taxon>Brachionidae</taxon>
        <taxon>Brachionus</taxon>
    </lineage>
</organism>
<sequence>MEASEKSNVEATKESCPNWNSFDEFIKWIDSHKIVEISKKCWQLISKHVIIAYNIITIFPNT</sequence>
<comment type="caution">
    <text evidence="1">The sequence shown here is derived from an EMBL/GenBank/DDBJ whole genome shotgun (WGS) entry which is preliminary data.</text>
</comment>
<dbReference type="Proteomes" id="UP000276133">
    <property type="component" value="Unassembled WGS sequence"/>
</dbReference>
<reference evidence="1 2" key="1">
    <citation type="journal article" date="2018" name="Sci. Rep.">
        <title>Genomic signatures of local adaptation to the degree of environmental predictability in rotifers.</title>
        <authorList>
            <person name="Franch-Gras L."/>
            <person name="Hahn C."/>
            <person name="Garcia-Roger E.M."/>
            <person name="Carmona M.J."/>
            <person name="Serra M."/>
            <person name="Gomez A."/>
        </authorList>
    </citation>
    <scope>NUCLEOTIDE SEQUENCE [LARGE SCALE GENOMIC DNA]</scope>
    <source>
        <strain evidence="1">HYR1</strain>
    </source>
</reference>